<proteinExistence type="predicted"/>
<organism evidence="2 3">
    <name type="scientific">Tessaracoccus antarcticus</name>
    <dbReference type="NCBI Taxonomy" id="2479848"/>
    <lineage>
        <taxon>Bacteria</taxon>
        <taxon>Bacillati</taxon>
        <taxon>Actinomycetota</taxon>
        <taxon>Actinomycetes</taxon>
        <taxon>Propionibacteriales</taxon>
        <taxon>Propionibacteriaceae</taxon>
        <taxon>Tessaracoccus</taxon>
    </lineage>
</organism>
<protein>
    <recommendedName>
        <fullName evidence="1">Flavodoxin-like domain-containing protein</fullName>
    </recommendedName>
</protein>
<dbReference type="RefSeq" id="WP_121900087.1">
    <property type="nucleotide sequence ID" value="NZ_REFW01000001.1"/>
</dbReference>
<dbReference type="GO" id="GO:0070819">
    <property type="term" value="F:menaquinone-dependent protoporphyrinogen oxidase activity"/>
    <property type="evidence" value="ECO:0007669"/>
    <property type="project" value="TreeGrafter"/>
</dbReference>
<dbReference type="EMBL" id="REFW01000001">
    <property type="protein sequence ID" value="RMB61540.1"/>
    <property type="molecule type" value="Genomic_DNA"/>
</dbReference>
<keyword evidence="3" id="KW-1185">Reference proteome</keyword>
<dbReference type="OrthoDB" id="3731572at2"/>
<dbReference type="PROSITE" id="PS50902">
    <property type="entry name" value="FLAVODOXIN_LIKE"/>
    <property type="match status" value="1"/>
</dbReference>
<dbReference type="GO" id="GO:0006783">
    <property type="term" value="P:heme biosynthetic process"/>
    <property type="evidence" value="ECO:0007669"/>
    <property type="project" value="TreeGrafter"/>
</dbReference>
<dbReference type="PANTHER" id="PTHR38030">
    <property type="entry name" value="PROTOPORPHYRINOGEN IX DEHYDROGENASE [MENAQUINONE]"/>
    <property type="match status" value="1"/>
</dbReference>
<sequence length="164" mass="17888">MARILIGWASRAGAASDIAALLADELRALGHDVDVADLRTRPDASSRDLVVLGSGIQAGQWYPEASAWVAANESTLSTTRVALFNVCLNAAQPSKRDESLGYNKAVLSRVDPVALESFAGRYAPDKVTWFKRLFLRTLQQSAQDHVDEKAVRAWGREIVELVPL</sequence>
<dbReference type="GO" id="GO:0010181">
    <property type="term" value="F:FMN binding"/>
    <property type="evidence" value="ECO:0007669"/>
    <property type="project" value="InterPro"/>
</dbReference>
<dbReference type="SUPFAM" id="SSF52218">
    <property type="entry name" value="Flavoproteins"/>
    <property type="match status" value="1"/>
</dbReference>
<dbReference type="Proteomes" id="UP000275256">
    <property type="component" value="Unassembled WGS sequence"/>
</dbReference>
<dbReference type="InterPro" id="IPR052200">
    <property type="entry name" value="Protoporphyrinogen_IX_DH"/>
</dbReference>
<evidence type="ECO:0000313" key="3">
    <source>
        <dbReference type="Proteomes" id="UP000275256"/>
    </source>
</evidence>
<dbReference type="Pfam" id="PF12724">
    <property type="entry name" value="Flavodoxin_5"/>
    <property type="match status" value="1"/>
</dbReference>
<dbReference type="InterPro" id="IPR029039">
    <property type="entry name" value="Flavoprotein-like_sf"/>
</dbReference>
<gene>
    <name evidence="2" type="ORF">EAX62_02565</name>
</gene>
<dbReference type="InterPro" id="IPR026816">
    <property type="entry name" value="Flavodoxin_dom"/>
</dbReference>
<name>A0A3M0G909_9ACTN</name>
<evidence type="ECO:0000259" key="1">
    <source>
        <dbReference type="PROSITE" id="PS50902"/>
    </source>
</evidence>
<comment type="caution">
    <text evidence="2">The sequence shown here is derived from an EMBL/GenBank/DDBJ whole genome shotgun (WGS) entry which is preliminary data.</text>
</comment>
<dbReference type="PANTHER" id="PTHR38030:SF2">
    <property type="entry name" value="PROTOPORPHYRINOGEN IX DEHYDROGENASE [QUINONE]"/>
    <property type="match status" value="1"/>
</dbReference>
<evidence type="ECO:0000313" key="2">
    <source>
        <dbReference type="EMBL" id="RMB61540.1"/>
    </source>
</evidence>
<feature type="domain" description="Flavodoxin-like" evidence="1">
    <location>
        <begin position="4"/>
        <end position="159"/>
    </location>
</feature>
<dbReference type="Gene3D" id="3.40.50.360">
    <property type="match status" value="1"/>
</dbReference>
<dbReference type="AlphaFoldDB" id="A0A3M0G909"/>
<dbReference type="InterPro" id="IPR008254">
    <property type="entry name" value="Flavodoxin/NO_synth"/>
</dbReference>
<accession>A0A3M0G909</accession>
<reference evidence="2 3" key="1">
    <citation type="submission" date="2018-10" db="EMBL/GenBank/DDBJ databases">
        <title>Tessaracoccus antarcticuss sp. nov., isolated from sediment.</title>
        <authorList>
            <person name="Zhou L.Y."/>
            <person name="Du Z.J."/>
        </authorList>
    </citation>
    <scope>NUCLEOTIDE SEQUENCE [LARGE SCALE GENOMIC DNA]</scope>
    <source>
        <strain evidence="2 3">JDX10</strain>
    </source>
</reference>